<dbReference type="OrthoDB" id="10263345at2759"/>
<keyword evidence="8" id="KW-1185">Reference proteome</keyword>
<dbReference type="PANTHER" id="PTHR13258">
    <property type="entry name" value="SYNDETIN"/>
    <property type="match status" value="1"/>
</dbReference>
<dbReference type="GO" id="GO:0032456">
    <property type="term" value="P:endocytic recycling"/>
    <property type="evidence" value="ECO:0007669"/>
    <property type="project" value="InterPro"/>
</dbReference>
<protein>
    <submittedName>
        <fullName evidence="7">Uncharacterized protein</fullName>
    </submittedName>
</protein>
<keyword evidence="2" id="KW-0653">Protein transport</keyword>
<dbReference type="GO" id="GO:0042147">
    <property type="term" value="P:retrograde transport, endosome to Golgi"/>
    <property type="evidence" value="ECO:0007669"/>
    <property type="project" value="InterPro"/>
</dbReference>
<evidence type="ECO:0000313" key="8">
    <source>
        <dbReference type="Proteomes" id="UP000494206"/>
    </source>
</evidence>
<feature type="region of interest" description="Disordered" evidence="4">
    <location>
        <begin position="39"/>
        <end position="73"/>
    </location>
</feature>
<name>A0A8S1ENI3_9PELO</name>
<dbReference type="PANTHER" id="PTHR13258:SF0">
    <property type="entry name" value="SYNDETIN"/>
    <property type="match status" value="1"/>
</dbReference>
<keyword evidence="3" id="KW-0175">Coiled coil</keyword>
<dbReference type="Proteomes" id="UP000494206">
    <property type="component" value="Unassembled WGS sequence"/>
</dbReference>
<dbReference type="InterPro" id="IPR019514">
    <property type="entry name" value="Syndetin_C"/>
</dbReference>
<evidence type="ECO:0000256" key="2">
    <source>
        <dbReference type="ARBA" id="ARBA00022927"/>
    </source>
</evidence>
<evidence type="ECO:0000256" key="4">
    <source>
        <dbReference type="SAM" id="MobiDB-lite"/>
    </source>
</evidence>
<feature type="region of interest" description="Disordered" evidence="4">
    <location>
        <begin position="518"/>
        <end position="580"/>
    </location>
</feature>
<dbReference type="AlphaFoldDB" id="A0A8S1ENI3"/>
<reference evidence="7 8" key="1">
    <citation type="submission" date="2020-04" db="EMBL/GenBank/DDBJ databases">
        <authorList>
            <person name="Laetsch R D."/>
            <person name="Stevens L."/>
            <person name="Kumar S."/>
            <person name="Blaxter L. M."/>
        </authorList>
    </citation>
    <scope>NUCLEOTIDE SEQUENCE [LARGE SCALE GENOMIC DNA]</scope>
</reference>
<dbReference type="InterPro" id="IPR019515">
    <property type="entry name" value="VPS54_N"/>
</dbReference>
<proteinExistence type="predicted"/>
<accession>A0A8S1ENI3</accession>
<evidence type="ECO:0000256" key="1">
    <source>
        <dbReference type="ARBA" id="ARBA00022448"/>
    </source>
</evidence>
<sequence>MNVQRFKEQLTKKMQNLGESLNLDDSDVKMDDMSEYVLSPYDDQGAGLDDNYQKPTQSQTSTPKKVQQSKSSEEDEIINSIDAAYFIDHDEFDAIDYELKKLPDVEMYYEDMSRERLRLKSQHSVVSKRISKLIMQKSPSYSGQIVAMESIHAELSRVITNVLNIRKSLSLAKNQTETCLGLIANEKKKRMLGSLKDQLLTIKMFYESEQRIREVMEAGNFPLAIQMLIETQILAANYKHFTCVNDVMAKLAGMSTLMENELSNALCEFALVYDEMKYDHVYTAFEMLDKSAVVPERLIEYFHDKIESSSKAIVLDKLKDGEEENTKNGLPYSVLCARLENEQVVIVFRELCFTIYQCFLSFHSILRYHSVDATNEKSQYVYDKLLESRRNLFLAATNQILYMIESRDFVYLKFDHILDIVDMINRIKNIGQKYFLQSCSSLITAIEKQISAYFVRYHRERMEELGMFVENESFAVCPVPPQFTIFDLQDFEFLKKMRHEQDMEDLNKEECVQNEILMSTDSPNPFSQSSIKSRHQSTYSTRSNESKQRSYSTNSEGIPTDNVDGSPRHDPLEDSAFHQYPTPSPNLCNTALNLLRFFGRYIRMTALLPSICDKSAPAIMELYEFFFASICRIFGADNAEHVVKSGKLNECLESIHKKLVKTQDPHQNSPLKKVFLKSNGDNIYPNLCPAVQIEFIDNLYGACERIIAIDSIEFVSRQLDLMRPVIESLISSEHQEVLCSQLEYFYTKVLPCSHEAKLFIIDASVTRAIRLKSIIEMVSNGKWDINELKSQHSSYVDFIIQDFEAFALRLNALPENGINLTDETRRIFWNRAIYYSFKALVQGYGDGGKCSTEGRALMQLDFQYILLKLEKLCCMKPIPHSPFVDDYIKAYYLPENGLEQWIKNHSEYSSKQLISLLGAAAHVSKKARVRILDALKD</sequence>
<keyword evidence="1" id="KW-0813">Transport</keyword>
<feature type="domain" description="Vacuolar protein sorting-associated protein 54 N-terminal" evidence="6">
    <location>
        <begin position="78"/>
        <end position="368"/>
    </location>
</feature>
<feature type="compositionally biased region" description="Polar residues" evidence="4">
    <location>
        <begin position="518"/>
        <end position="557"/>
    </location>
</feature>
<dbReference type="GO" id="GO:1990745">
    <property type="term" value="C:EARP complex"/>
    <property type="evidence" value="ECO:0007669"/>
    <property type="project" value="InterPro"/>
</dbReference>
<evidence type="ECO:0000256" key="3">
    <source>
        <dbReference type="ARBA" id="ARBA00023054"/>
    </source>
</evidence>
<evidence type="ECO:0000313" key="7">
    <source>
        <dbReference type="EMBL" id="CAB3402369.1"/>
    </source>
</evidence>
<organism evidence="7 8">
    <name type="scientific">Caenorhabditis bovis</name>
    <dbReference type="NCBI Taxonomy" id="2654633"/>
    <lineage>
        <taxon>Eukaryota</taxon>
        <taxon>Metazoa</taxon>
        <taxon>Ecdysozoa</taxon>
        <taxon>Nematoda</taxon>
        <taxon>Chromadorea</taxon>
        <taxon>Rhabditida</taxon>
        <taxon>Rhabditina</taxon>
        <taxon>Rhabditomorpha</taxon>
        <taxon>Rhabditoidea</taxon>
        <taxon>Rhabditidae</taxon>
        <taxon>Peloderinae</taxon>
        <taxon>Caenorhabditis</taxon>
    </lineage>
</organism>
<dbReference type="Pfam" id="PF10474">
    <property type="entry name" value="Syndetin_C"/>
    <property type="match status" value="1"/>
</dbReference>
<evidence type="ECO:0000259" key="5">
    <source>
        <dbReference type="Pfam" id="PF10474"/>
    </source>
</evidence>
<dbReference type="GO" id="GO:0005829">
    <property type="term" value="C:cytosol"/>
    <property type="evidence" value="ECO:0007669"/>
    <property type="project" value="GOC"/>
</dbReference>
<dbReference type="InterPro" id="IPR040047">
    <property type="entry name" value="VPS50"/>
</dbReference>
<feature type="compositionally biased region" description="Basic and acidic residues" evidence="4">
    <location>
        <begin position="566"/>
        <end position="576"/>
    </location>
</feature>
<dbReference type="Pfam" id="PF10475">
    <property type="entry name" value="Vps54_N"/>
    <property type="match status" value="1"/>
</dbReference>
<feature type="compositionally biased region" description="Polar residues" evidence="4">
    <location>
        <begin position="53"/>
        <end position="70"/>
    </location>
</feature>
<feature type="domain" description="Syndetin C-terminal" evidence="5">
    <location>
        <begin position="699"/>
        <end position="935"/>
    </location>
</feature>
<gene>
    <name evidence="7" type="ORF">CBOVIS_LOCUS4994</name>
</gene>
<evidence type="ECO:0000259" key="6">
    <source>
        <dbReference type="Pfam" id="PF10475"/>
    </source>
</evidence>
<dbReference type="GO" id="GO:0015031">
    <property type="term" value="P:protein transport"/>
    <property type="evidence" value="ECO:0007669"/>
    <property type="project" value="UniProtKB-KW"/>
</dbReference>
<comment type="caution">
    <text evidence="7">The sequence shown here is derived from an EMBL/GenBank/DDBJ whole genome shotgun (WGS) entry which is preliminary data.</text>
</comment>
<dbReference type="GO" id="GO:0000149">
    <property type="term" value="F:SNARE binding"/>
    <property type="evidence" value="ECO:0007669"/>
    <property type="project" value="TreeGrafter"/>
</dbReference>
<dbReference type="EMBL" id="CADEPM010000003">
    <property type="protein sequence ID" value="CAB3402369.1"/>
    <property type="molecule type" value="Genomic_DNA"/>
</dbReference>